<accession>A0A1H1JUW7</accession>
<dbReference type="SUPFAM" id="SSF50249">
    <property type="entry name" value="Nucleic acid-binding proteins"/>
    <property type="match status" value="1"/>
</dbReference>
<evidence type="ECO:0000313" key="3">
    <source>
        <dbReference type="EMBL" id="SDR53861.1"/>
    </source>
</evidence>
<organism evidence="3 4">
    <name type="scientific">Paraburkholderia fungorum</name>
    <dbReference type="NCBI Taxonomy" id="134537"/>
    <lineage>
        <taxon>Bacteria</taxon>
        <taxon>Pseudomonadati</taxon>
        <taxon>Pseudomonadota</taxon>
        <taxon>Betaproteobacteria</taxon>
        <taxon>Burkholderiales</taxon>
        <taxon>Burkholderiaceae</taxon>
        <taxon>Paraburkholderia</taxon>
    </lineage>
</organism>
<feature type="domain" description="ChsH2 rubredoxin-like zinc ribbon" evidence="2">
    <location>
        <begin position="17"/>
        <end position="46"/>
    </location>
</feature>
<evidence type="ECO:0000259" key="2">
    <source>
        <dbReference type="Pfam" id="PF12172"/>
    </source>
</evidence>
<gene>
    <name evidence="3" type="ORF">SAMN05443245_7290</name>
</gene>
<dbReference type="InterPro" id="IPR012340">
    <property type="entry name" value="NA-bd_OB-fold"/>
</dbReference>
<reference evidence="4" key="1">
    <citation type="submission" date="2016-10" db="EMBL/GenBank/DDBJ databases">
        <authorList>
            <person name="Varghese N."/>
            <person name="Submissions S."/>
        </authorList>
    </citation>
    <scope>NUCLEOTIDE SEQUENCE [LARGE SCALE GENOMIC DNA]</scope>
    <source>
        <strain evidence="4">GAS106B</strain>
    </source>
</reference>
<dbReference type="InterPro" id="IPR022002">
    <property type="entry name" value="ChsH2_Znr"/>
</dbReference>
<sequence>MKDKIMPVMDANSEPYWKAARDRRLLIQRCARTGLFQWYPRQHCIHDTTFVPQWVEASGFGVVFSYSVIFRGGFENEPYICALVELQEGVLMLSRLEGIAPERVRIGLDVAVDFLRIDDTVTLPIFKPRDKP</sequence>
<dbReference type="PANTHER" id="PTHR34075:SF5">
    <property type="entry name" value="BLR3430 PROTEIN"/>
    <property type="match status" value="1"/>
</dbReference>
<evidence type="ECO:0008006" key="5">
    <source>
        <dbReference type="Google" id="ProtNLM"/>
    </source>
</evidence>
<dbReference type="PANTHER" id="PTHR34075">
    <property type="entry name" value="BLR3430 PROTEIN"/>
    <property type="match status" value="1"/>
</dbReference>
<dbReference type="Pfam" id="PF01796">
    <property type="entry name" value="OB_ChsH2_C"/>
    <property type="match status" value="1"/>
</dbReference>
<protein>
    <recommendedName>
        <fullName evidence="5">DUF35 domain-containing protein</fullName>
    </recommendedName>
</protein>
<name>A0A1H1JUW7_9BURK</name>
<dbReference type="Proteomes" id="UP000183487">
    <property type="component" value="Unassembled WGS sequence"/>
</dbReference>
<dbReference type="InterPro" id="IPR052513">
    <property type="entry name" value="Thioester_dehydratase-like"/>
</dbReference>
<evidence type="ECO:0000313" key="4">
    <source>
        <dbReference type="Proteomes" id="UP000183487"/>
    </source>
</evidence>
<dbReference type="EMBL" id="FNKP01000004">
    <property type="protein sequence ID" value="SDR53861.1"/>
    <property type="molecule type" value="Genomic_DNA"/>
</dbReference>
<keyword evidence="4" id="KW-1185">Reference proteome</keyword>
<dbReference type="RefSeq" id="WP_074773723.1">
    <property type="nucleotide sequence ID" value="NZ_FNKP01000004.1"/>
</dbReference>
<dbReference type="AlphaFoldDB" id="A0A1H1JUW7"/>
<dbReference type="InterPro" id="IPR002878">
    <property type="entry name" value="ChsH2_C"/>
</dbReference>
<evidence type="ECO:0000259" key="1">
    <source>
        <dbReference type="Pfam" id="PF01796"/>
    </source>
</evidence>
<dbReference type="OrthoDB" id="5514845at2"/>
<dbReference type="Gene3D" id="6.10.30.10">
    <property type="match status" value="1"/>
</dbReference>
<dbReference type="Pfam" id="PF12172">
    <property type="entry name" value="zf-ChsH2"/>
    <property type="match status" value="1"/>
</dbReference>
<proteinExistence type="predicted"/>
<feature type="domain" description="ChsH2 C-terminal OB-fold" evidence="1">
    <location>
        <begin position="54"/>
        <end position="114"/>
    </location>
</feature>